<gene>
    <name evidence="3" type="ORF">GGI25_005505</name>
</gene>
<accession>A0A9W8G4E5</accession>
<dbReference type="EMBL" id="JANBTW010000103">
    <property type="protein sequence ID" value="KAJ2671387.1"/>
    <property type="molecule type" value="Genomic_DNA"/>
</dbReference>
<name>A0A9W8G4E5_9FUNG</name>
<dbReference type="PANTHER" id="PTHR36182">
    <property type="entry name" value="PROTEIN, PUTATIVE (AFU_ORTHOLOGUE AFUA_6G10930)-RELATED"/>
    <property type="match status" value="1"/>
</dbReference>
<keyword evidence="2" id="KW-0732">Signal</keyword>
<evidence type="ECO:0000313" key="4">
    <source>
        <dbReference type="Proteomes" id="UP001151518"/>
    </source>
</evidence>
<dbReference type="PANTHER" id="PTHR36182:SF1">
    <property type="entry name" value="PROTEIN, PUTATIVE (AFU_ORTHOLOGUE AFUA_6G10930)-RELATED"/>
    <property type="match status" value="1"/>
</dbReference>
<protein>
    <recommendedName>
        <fullName evidence="5">Chitin-binding type-4 domain-containing protein</fullName>
    </recommendedName>
</protein>
<feature type="signal peptide" evidence="2">
    <location>
        <begin position="1"/>
        <end position="21"/>
    </location>
</feature>
<sequence>MTVKLFAIFLTLLLQWSFVSAHVSIANICAGSGTCTIDQALAQSTANNPPIANDAPICFHTLGSQYMNTATWTAGQPLKVSFTKGQYGVAHGGGHCQFSLSYDGGKTFVVVHQVLSNCFFPSIDAAKAAKAAGTANTPQVSDFSFNLPSGLPSSDSAIFAWSWVNAIGNREYYVNCFKVSIKGTASSFTGNKTVVANHDGGPTIPEFNGDYTVGLQYYNSASPITVTGSGGTSNAPSRKVTGVPSSDAAEALSSDVGPQPSSTNVNLQQSSIAFIDVAQVVSSSTQAPPASTTAVVNYTSNTVKKCRPRPKKPSGVVNHTPYTMKKCRSRSNK</sequence>
<feature type="region of interest" description="Disordered" evidence="1">
    <location>
        <begin position="227"/>
        <end position="264"/>
    </location>
</feature>
<dbReference type="Gene3D" id="2.70.50.70">
    <property type="match status" value="1"/>
</dbReference>
<evidence type="ECO:0000256" key="1">
    <source>
        <dbReference type="SAM" id="MobiDB-lite"/>
    </source>
</evidence>
<feature type="compositionally biased region" description="Polar residues" evidence="1">
    <location>
        <begin position="227"/>
        <end position="236"/>
    </location>
</feature>
<proteinExistence type="predicted"/>
<dbReference type="OrthoDB" id="2342176at2759"/>
<feature type="chain" id="PRO_5040963486" description="Chitin-binding type-4 domain-containing protein" evidence="2">
    <location>
        <begin position="22"/>
        <end position="333"/>
    </location>
</feature>
<comment type="caution">
    <text evidence="3">The sequence shown here is derived from an EMBL/GenBank/DDBJ whole genome shotgun (WGS) entry which is preliminary data.</text>
</comment>
<organism evidence="3 4">
    <name type="scientific">Coemansia spiralis</name>
    <dbReference type="NCBI Taxonomy" id="417178"/>
    <lineage>
        <taxon>Eukaryota</taxon>
        <taxon>Fungi</taxon>
        <taxon>Fungi incertae sedis</taxon>
        <taxon>Zoopagomycota</taxon>
        <taxon>Kickxellomycotina</taxon>
        <taxon>Kickxellomycetes</taxon>
        <taxon>Kickxellales</taxon>
        <taxon>Kickxellaceae</taxon>
        <taxon>Coemansia</taxon>
    </lineage>
</organism>
<feature type="region of interest" description="Disordered" evidence="1">
    <location>
        <begin position="304"/>
        <end position="333"/>
    </location>
</feature>
<reference evidence="3" key="1">
    <citation type="submission" date="2022-07" db="EMBL/GenBank/DDBJ databases">
        <title>Phylogenomic reconstructions and comparative analyses of Kickxellomycotina fungi.</title>
        <authorList>
            <person name="Reynolds N.K."/>
            <person name="Stajich J.E."/>
            <person name="Barry K."/>
            <person name="Grigoriev I.V."/>
            <person name="Crous P."/>
            <person name="Smith M.E."/>
        </authorList>
    </citation>
    <scope>NUCLEOTIDE SEQUENCE</scope>
    <source>
        <strain evidence="3">NRRL 3115</strain>
    </source>
</reference>
<evidence type="ECO:0008006" key="5">
    <source>
        <dbReference type="Google" id="ProtNLM"/>
    </source>
</evidence>
<evidence type="ECO:0000256" key="2">
    <source>
        <dbReference type="SAM" id="SignalP"/>
    </source>
</evidence>
<evidence type="ECO:0000313" key="3">
    <source>
        <dbReference type="EMBL" id="KAJ2671387.1"/>
    </source>
</evidence>
<dbReference type="AlphaFoldDB" id="A0A9W8G4E5"/>
<dbReference type="Proteomes" id="UP001151518">
    <property type="component" value="Unassembled WGS sequence"/>
</dbReference>